<dbReference type="GO" id="GO:0016846">
    <property type="term" value="F:carbon-sulfur lyase activity"/>
    <property type="evidence" value="ECO:0007669"/>
    <property type="project" value="InterPro"/>
</dbReference>
<reference evidence="7 8" key="1">
    <citation type="submission" date="2014-04" db="EMBL/GenBank/DDBJ databases">
        <authorList>
            <consortium name="DOE Joint Genome Institute"/>
            <person name="Kuo A."/>
            <person name="Martino E."/>
            <person name="Perotto S."/>
            <person name="Kohler A."/>
            <person name="Nagy L.G."/>
            <person name="Floudas D."/>
            <person name="Copeland A."/>
            <person name="Barry K.W."/>
            <person name="Cichocki N."/>
            <person name="Veneault-Fourrey C."/>
            <person name="LaButti K."/>
            <person name="Lindquist E.A."/>
            <person name="Lipzen A."/>
            <person name="Lundell T."/>
            <person name="Morin E."/>
            <person name="Murat C."/>
            <person name="Sun H."/>
            <person name="Tunlid A."/>
            <person name="Henrissat B."/>
            <person name="Grigoriev I.V."/>
            <person name="Hibbett D.S."/>
            <person name="Martin F."/>
            <person name="Nordberg H.P."/>
            <person name="Cantor M.N."/>
            <person name="Hua S.X."/>
        </authorList>
    </citation>
    <scope>NUCLEOTIDE SEQUENCE [LARGE SCALE GENOMIC DNA]</scope>
    <source>
        <strain evidence="7 8">Zn</strain>
    </source>
</reference>
<dbReference type="InterPro" id="IPR011057">
    <property type="entry name" value="Mss4-like_sf"/>
</dbReference>
<accession>A0A0C3E1X4</accession>
<evidence type="ECO:0000256" key="2">
    <source>
        <dbReference type="ARBA" id="ARBA00022723"/>
    </source>
</evidence>
<organism evidence="7 8">
    <name type="scientific">Oidiodendron maius (strain Zn)</name>
    <dbReference type="NCBI Taxonomy" id="913774"/>
    <lineage>
        <taxon>Eukaryota</taxon>
        <taxon>Fungi</taxon>
        <taxon>Dikarya</taxon>
        <taxon>Ascomycota</taxon>
        <taxon>Pezizomycotina</taxon>
        <taxon>Leotiomycetes</taxon>
        <taxon>Leotiomycetes incertae sedis</taxon>
        <taxon>Myxotrichaceae</taxon>
        <taxon>Oidiodendron</taxon>
    </lineage>
</organism>
<feature type="compositionally biased region" description="Basic and acidic residues" evidence="5">
    <location>
        <begin position="182"/>
        <end position="191"/>
    </location>
</feature>
<feature type="region of interest" description="Disordered" evidence="5">
    <location>
        <begin position="165"/>
        <end position="191"/>
    </location>
</feature>
<comment type="similarity">
    <text evidence="1">Belongs to the Gfa family.</text>
</comment>
<keyword evidence="2" id="KW-0479">Metal-binding</keyword>
<dbReference type="PROSITE" id="PS51891">
    <property type="entry name" value="CENP_V_GFA"/>
    <property type="match status" value="1"/>
</dbReference>
<keyword evidence="4" id="KW-0456">Lyase</keyword>
<dbReference type="STRING" id="913774.A0A0C3E1X4"/>
<evidence type="ECO:0000313" key="7">
    <source>
        <dbReference type="EMBL" id="KIN08313.1"/>
    </source>
</evidence>
<feature type="domain" description="CENP-V/GFA" evidence="6">
    <location>
        <begin position="17"/>
        <end position="152"/>
    </location>
</feature>
<gene>
    <name evidence="7" type="ORF">OIDMADRAFT_100144</name>
</gene>
<feature type="compositionally biased region" description="Polar residues" evidence="5">
    <location>
        <begin position="165"/>
        <end position="176"/>
    </location>
</feature>
<dbReference type="PANTHER" id="PTHR33337">
    <property type="entry name" value="GFA DOMAIN-CONTAINING PROTEIN"/>
    <property type="match status" value="1"/>
</dbReference>
<sequence length="378" mass="41175">MASSDLLPESPQAIRSLTAHCYCKAVHFTVTIPIASLPLPVHMCHCPVCRYTHGTLCIFHAPLPKGVQPEFISPSSPTSSLTGYKHAEALCERFFCTTCGCHIGDADLTPDPSTGKPEWRVATSIFSEHGEDTFQIRAHCFTRAAPGGGLYDWLPSMGDRTLDTWNPDPSNTTFPPGSSDIDTAKPEFDSSGNERLRAECHCGGVSFTIPRPSISEVVNDAFVAKYVSPLDRDKWVACLDLCDDCRLLDGTHVVGWTFVPLALTEPKINPDLKLGTLKTYESTKGVLRAFCGTCGATVIYSCGERAPGGGQQIVDIAVGVLRAPEGALAENWLTWRTGKIAYYPSGERYDEVFAKALKKGHEEWGLNRYKVSPSFPIG</sequence>
<proteinExistence type="inferred from homology"/>
<evidence type="ECO:0000256" key="1">
    <source>
        <dbReference type="ARBA" id="ARBA00005495"/>
    </source>
</evidence>
<evidence type="ECO:0000256" key="5">
    <source>
        <dbReference type="SAM" id="MobiDB-lite"/>
    </source>
</evidence>
<name>A0A0C3E1X4_OIDMZ</name>
<dbReference type="AlphaFoldDB" id="A0A0C3E1X4"/>
<protein>
    <recommendedName>
        <fullName evidence="6">CENP-V/GFA domain-containing protein</fullName>
    </recommendedName>
</protein>
<dbReference type="Gene3D" id="3.90.1590.10">
    <property type="entry name" value="glutathione-dependent formaldehyde- activating enzyme (gfa)"/>
    <property type="match status" value="2"/>
</dbReference>
<keyword evidence="8" id="KW-1185">Reference proteome</keyword>
<dbReference type="Proteomes" id="UP000054321">
    <property type="component" value="Unassembled WGS sequence"/>
</dbReference>
<dbReference type="HOGENOM" id="CLU_038839_1_0_1"/>
<dbReference type="InterPro" id="IPR006913">
    <property type="entry name" value="CENP-V/GFA"/>
</dbReference>
<evidence type="ECO:0000256" key="3">
    <source>
        <dbReference type="ARBA" id="ARBA00022833"/>
    </source>
</evidence>
<dbReference type="PANTHER" id="PTHR33337:SF31">
    <property type="entry name" value="DUF636 DOMAIN PROTEIN (AFU_ORTHOLOGUE AFUA_2G12650)"/>
    <property type="match status" value="1"/>
</dbReference>
<evidence type="ECO:0000259" key="6">
    <source>
        <dbReference type="PROSITE" id="PS51891"/>
    </source>
</evidence>
<dbReference type="SUPFAM" id="SSF51316">
    <property type="entry name" value="Mss4-like"/>
    <property type="match status" value="2"/>
</dbReference>
<dbReference type="Pfam" id="PF04828">
    <property type="entry name" value="GFA"/>
    <property type="match status" value="1"/>
</dbReference>
<dbReference type="OrthoDB" id="5422068at2759"/>
<reference evidence="8" key="2">
    <citation type="submission" date="2015-01" db="EMBL/GenBank/DDBJ databases">
        <title>Evolutionary Origins and Diversification of the Mycorrhizal Mutualists.</title>
        <authorList>
            <consortium name="DOE Joint Genome Institute"/>
            <consortium name="Mycorrhizal Genomics Consortium"/>
            <person name="Kohler A."/>
            <person name="Kuo A."/>
            <person name="Nagy L.G."/>
            <person name="Floudas D."/>
            <person name="Copeland A."/>
            <person name="Barry K.W."/>
            <person name="Cichocki N."/>
            <person name="Veneault-Fourrey C."/>
            <person name="LaButti K."/>
            <person name="Lindquist E.A."/>
            <person name="Lipzen A."/>
            <person name="Lundell T."/>
            <person name="Morin E."/>
            <person name="Murat C."/>
            <person name="Riley R."/>
            <person name="Ohm R."/>
            <person name="Sun H."/>
            <person name="Tunlid A."/>
            <person name="Henrissat B."/>
            <person name="Grigoriev I.V."/>
            <person name="Hibbett D.S."/>
            <person name="Martin F."/>
        </authorList>
    </citation>
    <scope>NUCLEOTIDE SEQUENCE [LARGE SCALE GENOMIC DNA]</scope>
    <source>
        <strain evidence="8">Zn</strain>
    </source>
</reference>
<evidence type="ECO:0000256" key="4">
    <source>
        <dbReference type="ARBA" id="ARBA00023239"/>
    </source>
</evidence>
<dbReference type="EMBL" id="KN832870">
    <property type="protein sequence ID" value="KIN08313.1"/>
    <property type="molecule type" value="Genomic_DNA"/>
</dbReference>
<dbReference type="InParanoid" id="A0A0C3E1X4"/>
<keyword evidence="3" id="KW-0862">Zinc</keyword>
<evidence type="ECO:0000313" key="8">
    <source>
        <dbReference type="Proteomes" id="UP000054321"/>
    </source>
</evidence>
<dbReference type="GO" id="GO:0046872">
    <property type="term" value="F:metal ion binding"/>
    <property type="evidence" value="ECO:0007669"/>
    <property type="project" value="UniProtKB-KW"/>
</dbReference>